<dbReference type="EMBL" id="CP061038">
    <property type="protein sequence ID" value="QNQ10865.1"/>
    <property type="molecule type" value="Genomic_DNA"/>
</dbReference>
<evidence type="ECO:0000313" key="3">
    <source>
        <dbReference type="Proteomes" id="UP000516148"/>
    </source>
</evidence>
<feature type="transmembrane region" description="Helical" evidence="1">
    <location>
        <begin position="46"/>
        <end position="70"/>
    </location>
</feature>
<keyword evidence="1" id="KW-1133">Transmembrane helix</keyword>
<keyword evidence="3" id="KW-1185">Reference proteome</keyword>
<gene>
    <name evidence="2" type="ORF">H3Z74_06685</name>
</gene>
<keyword evidence="1" id="KW-0472">Membrane</keyword>
<dbReference type="KEGG" id="spap:H3Z74_06685"/>
<evidence type="ECO:0000256" key="1">
    <source>
        <dbReference type="SAM" id="Phobius"/>
    </source>
</evidence>
<protein>
    <submittedName>
        <fullName evidence="2">Uncharacterized protein</fullName>
    </submittedName>
</protein>
<sequence>MNVVARGRVDAENHNPIGIWPISICCIAASIAWPLPLIFLHPLLNAIHPAIELIQALAIILCLPGCGLCLRQCRLRCAIGFLQSCLECINALAYRSDLIPHIPFGSASTQAQRTNQNDSRRSNFR</sequence>
<evidence type="ECO:0000313" key="2">
    <source>
        <dbReference type="EMBL" id="QNQ10865.1"/>
    </source>
</evidence>
<feature type="transmembrane region" description="Helical" evidence="1">
    <location>
        <begin position="20"/>
        <end position="40"/>
    </location>
</feature>
<accession>A0A7H0LMG2</accession>
<dbReference type="AlphaFoldDB" id="A0A7H0LMG2"/>
<name>A0A7H0LMG2_9SPHN</name>
<proteinExistence type="predicted"/>
<keyword evidence="1" id="KW-0812">Transmembrane</keyword>
<dbReference type="Proteomes" id="UP000516148">
    <property type="component" value="Chromosome"/>
</dbReference>
<reference evidence="2 3" key="1">
    <citation type="submission" date="2020-09" db="EMBL/GenBank/DDBJ databases">
        <title>Sphingomonas sp., a new species isolated from pork steak.</title>
        <authorList>
            <person name="Heidler von Heilborn D."/>
        </authorList>
    </citation>
    <scope>NUCLEOTIDE SEQUENCE [LARGE SCALE GENOMIC DNA]</scope>
    <source>
        <strain evidence="3">S8-3T</strain>
    </source>
</reference>
<organism evidence="2 3">
    <name type="scientific">Sphingomonas alpina</name>
    <dbReference type="NCBI Taxonomy" id="653931"/>
    <lineage>
        <taxon>Bacteria</taxon>
        <taxon>Pseudomonadati</taxon>
        <taxon>Pseudomonadota</taxon>
        <taxon>Alphaproteobacteria</taxon>
        <taxon>Sphingomonadales</taxon>
        <taxon>Sphingomonadaceae</taxon>
        <taxon>Sphingomonas</taxon>
    </lineage>
</organism>